<dbReference type="Proteomes" id="UP000277811">
    <property type="component" value="Unassembled WGS sequence"/>
</dbReference>
<dbReference type="Pfam" id="PF20074">
    <property type="entry name" value="DUF6470"/>
    <property type="match status" value="1"/>
</dbReference>
<protein>
    <submittedName>
        <fullName evidence="1">Uncharacterized protein</fullName>
    </submittedName>
</protein>
<dbReference type="AlphaFoldDB" id="A0A498RER7"/>
<accession>A0A498RER7</accession>
<evidence type="ECO:0000313" key="1">
    <source>
        <dbReference type="EMBL" id="VBB09437.1"/>
    </source>
</evidence>
<dbReference type="EMBL" id="UPPP01000116">
    <property type="protein sequence ID" value="VBB09437.1"/>
    <property type="molecule type" value="Genomic_DNA"/>
</dbReference>
<proteinExistence type="predicted"/>
<reference evidence="1 2" key="1">
    <citation type="submission" date="2018-06" db="EMBL/GenBank/DDBJ databases">
        <authorList>
            <person name="Strepis N."/>
        </authorList>
    </citation>
    <scope>NUCLEOTIDE SEQUENCE [LARGE SCALE GENOMIC DNA]</scope>
    <source>
        <strain evidence="1">LUCI</strain>
    </source>
</reference>
<dbReference type="OrthoDB" id="1680451at2"/>
<keyword evidence="2" id="KW-1185">Reference proteome</keyword>
<evidence type="ECO:0000313" key="2">
    <source>
        <dbReference type="Proteomes" id="UP000277811"/>
    </source>
</evidence>
<sequence>MKINSIQLTIDQKPGQIGIHTTPGNLNLHTAQPDLRLHTQAAELQLHTVPAEVMIDMQPSFNSMGLQDLTSFGQSNAQDAQQAISRAVSVAVEQGKKYAVPHGERVGKIVADAVQERRPDKQLVISNVPSVPPAISVQLGRVEGRYIDGRVATNFKQGEVRGNFTWGKVDVYMEQEPYVDIKA</sequence>
<gene>
    <name evidence="1" type="ORF">LUCI_4727</name>
</gene>
<dbReference type="InterPro" id="IPR045527">
    <property type="entry name" value="DUF6470"/>
</dbReference>
<name>A0A498RER7_9FIRM</name>
<organism evidence="1 2">
    <name type="scientific">Lucifera butyrica</name>
    <dbReference type="NCBI Taxonomy" id="1351585"/>
    <lineage>
        <taxon>Bacteria</taxon>
        <taxon>Bacillati</taxon>
        <taxon>Bacillota</taxon>
        <taxon>Negativicutes</taxon>
        <taxon>Veillonellales</taxon>
        <taxon>Veillonellaceae</taxon>
        <taxon>Lucifera</taxon>
    </lineage>
</organism>